<evidence type="ECO:0000313" key="2">
    <source>
        <dbReference type="Proteomes" id="UP000255505"/>
    </source>
</evidence>
<proteinExistence type="predicted"/>
<dbReference type="AlphaFoldDB" id="A0A375I8A4"/>
<dbReference type="EMBL" id="LT991976">
    <property type="protein sequence ID" value="SPK70837.1"/>
    <property type="molecule type" value="Genomic_DNA"/>
</dbReference>
<name>A0A375I8A4_9BURK</name>
<protein>
    <recommendedName>
        <fullName evidence="3">Transposase</fullName>
    </recommendedName>
</protein>
<evidence type="ECO:0008006" key="3">
    <source>
        <dbReference type="Google" id="ProtNLM"/>
    </source>
</evidence>
<evidence type="ECO:0000313" key="1">
    <source>
        <dbReference type="EMBL" id="SPK70837.1"/>
    </source>
</evidence>
<accession>A0A375I8A4</accession>
<organism evidence="1 2">
    <name type="scientific">Cupriavidus taiwanensis</name>
    <dbReference type="NCBI Taxonomy" id="164546"/>
    <lineage>
        <taxon>Bacteria</taxon>
        <taxon>Pseudomonadati</taxon>
        <taxon>Pseudomonadota</taxon>
        <taxon>Betaproteobacteria</taxon>
        <taxon>Burkholderiales</taxon>
        <taxon>Burkholderiaceae</taxon>
        <taxon>Cupriavidus</taxon>
    </lineage>
</organism>
<gene>
    <name evidence="1" type="ORF">CT19425_30061</name>
</gene>
<reference evidence="1 2" key="1">
    <citation type="submission" date="2018-01" db="EMBL/GenBank/DDBJ databases">
        <authorList>
            <person name="Gaut B.S."/>
            <person name="Morton B.R."/>
            <person name="Clegg M.T."/>
            <person name="Duvall M.R."/>
        </authorList>
    </citation>
    <scope>NUCLEOTIDE SEQUENCE [LARGE SCALE GENOMIC DNA]</scope>
    <source>
        <strain evidence="1">Cupriavidus taiwanensis LMG 19425</strain>
    </source>
</reference>
<dbReference type="Proteomes" id="UP000255505">
    <property type="component" value="Chromosome I"/>
</dbReference>
<sequence>MIVVPRAELRRMVRVTDNMVLWGNRPRFFGRNASSLPS</sequence>